<keyword evidence="3" id="KW-1185">Reference proteome</keyword>
<evidence type="ECO:0000313" key="3">
    <source>
        <dbReference type="Proteomes" id="UP000054279"/>
    </source>
</evidence>
<keyword evidence="1" id="KW-0732">Signal</keyword>
<name>A0A0C9UGU6_SPHS4</name>
<evidence type="ECO:0000256" key="1">
    <source>
        <dbReference type="SAM" id="SignalP"/>
    </source>
</evidence>
<dbReference type="AlphaFoldDB" id="A0A0C9UGU6"/>
<dbReference type="EMBL" id="KN837468">
    <property type="protein sequence ID" value="KIJ24656.1"/>
    <property type="molecule type" value="Genomic_DNA"/>
</dbReference>
<dbReference type="HOGENOM" id="CLU_1741747_0_0_1"/>
<protein>
    <submittedName>
        <fullName evidence="2">Uncharacterized protein</fullName>
    </submittedName>
</protein>
<proteinExistence type="predicted"/>
<evidence type="ECO:0000313" key="2">
    <source>
        <dbReference type="EMBL" id="KIJ24656.1"/>
    </source>
</evidence>
<dbReference type="OrthoDB" id="3226315at2759"/>
<feature type="signal peptide" evidence="1">
    <location>
        <begin position="1"/>
        <end position="18"/>
    </location>
</feature>
<reference evidence="2 3" key="1">
    <citation type="submission" date="2014-06" db="EMBL/GenBank/DDBJ databases">
        <title>Evolutionary Origins and Diversification of the Mycorrhizal Mutualists.</title>
        <authorList>
            <consortium name="DOE Joint Genome Institute"/>
            <consortium name="Mycorrhizal Genomics Consortium"/>
            <person name="Kohler A."/>
            <person name="Kuo A."/>
            <person name="Nagy L.G."/>
            <person name="Floudas D."/>
            <person name="Copeland A."/>
            <person name="Barry K.W."/>
            <person name="Cichocki N."/>
            <person name="Veneault-Fourrey C."/>
            <person name="LaButti K."/>
            <person name="Lindquist E.A."/>
            <person name="Lipzen A."/>
            <person name="Lundell T."/>
            <person name="Morin E."/>
            <person name="Murat C."/>
            <person name="Riley R."/>
            <person name="Ohm R."/>
            <person name="Sun H."/>
            <person name="Tunlid A."/>
            <person name="Henrissat B."/>
            <person name="Grigoriev I.V."/>
            <person name="Hibbett D.S."/>
            <person name="Martin F."/>
        </authorList>
    </citation>
    <scope>NUCLEOTIDE SEQUENCE [LARGE SCALE GENOMIC DNA]</scope>
    <source>
        <strain evidence="2 3">SS14</strain>
    </source>
</reference>
<gene>
    <name evidence="2" type="ORF">M422DRAFT_274512</name>
</gene>
<accession>A0A0C9UGU6</accession>
<feature type="chain" id="PRO_5002204790" evidence="1">
    <location>
        <begin position="19"/>
        <end position="150"/>
    </location>
</feature>
<sequence>MKLSAFLGIFLTAASTQAWPIVFFNSPECKGHPAFVLEKEPSTEKCGFFDRCVTSYRGGTHDDVQKLLLYYEAEICLQDGAHRFFGNHTVTDKTKSGDKCVSFGNSTSTPRAFAFIEEFLPVPTKNSSVQTSFVAQTQREGAMDWYAFEE</sequence>
<dbReference type="Proteomes" id="UP000054279">
    <property type="component" value="Unassembled WGS sequence"/>
</dbReference>
<organism evidence="2 3">
    <name type="scientific">Sphaerobolus stellatus (strain SS14)</name>
    <dbReference type="NCBI Taxonomy" id="990650"/>
    <lineage>
        <taxon>Eukaryota</taxon>
        <taxon>Fungi</taxon>
        <taxon>Dikarya</taxon>
        <taxon>Basidiomycota</taxon>
        <taxon>Agaricomycotina</taxon>
        <taxon>Agaricomycetes</taxon>
        <taxon>Phallomycetidae</taxon>
        <taxon>Geastrales</taxon>
        <taxon>Sphaerobolaceae</taxon>
        <taxon>Sphaerobolus</taxon>
    </lineage>
</organism>